<dbReference type="Proteomes" id="UP000037507">
    <property type="component" value="Unassembled WGS sequence"/>
</dbReference>
<keyword evidence="5" id="KW-1185">Reference proteome</keyword>
<feature type="binding site" evidence="3">
    <location>
        <position position="57"/>
    </location>
    <ligand>
        <name>a divalent metal cation</name>
        <dbReference type="ChEBI" id="CHEBI:60240"/>
    </ligand>
</feature>
<organism evidence="4 5">
    <name type="scientific">Limnohabitans planktonicus II-D5</name>
    <dbReference type="NCBI Taxonomy" id="1293045"/>
    <lineage>
        <taxon>Bacteria</taxon>
        <taxon>Pseudomonadati</taxon>
        <taxon>Pseudomonadota</taxon>
        <taxon>Betaproteobacteria</taxon>
        <taxon>Burkholderiales</taxon>
        <taxon>Comamonadaceae</taxon>
        <taxon>Limnohabitans</taxon>
    </lineage>
</organism>
<feature type="binding site" evidence="3">
    <location>
        <position position="146"/>
    </location>
    <ligand>
        <name>a divalent metal cation</name>
        <dbReference type="ChEBI" id="CHEBI:60240"/>
    </ligand>
</feature>
<evidence type="ECO:0000313" key="4">
    <source>
        <dbReference type="EMBL" id="PVE41696.1"/>
    </source>
</evidence>
<dbReference type="AlphaFoldDB" id="A0A2T7UAF9"/>
<dbReference type="GO" id="GO:0046872">
    <property type="term" value="F:metal ion binding"/>
    <property type="evidence" value="ECO:0007669"/>
    <property type="project" value="UniProtKB-KW"/>
</dbReference>
<evidence type="ECO:0000313" key="5">
    <source>
        <dbReference type="Proteomes" id="UP000037507"/>
    </source>
</evidence>
<comment type="caution">
    <text evidence="4">The sequence shown here is derived from an EMBL/GenBank/DDBJ whole genome shotgun (WGS) entry which is preliminary data.</text>
</comment>
<name>A0A2T7UAF9_9BURK</name>
<comment type="similarity">
    <text evidence="1">Belongs to the DinB family.</text>
</comment>
<dbReference type="PANTHER" id="PTHR37302">
    <property type="entry name" value="SLR1116 PROTEIN"/>
    <property type="match status" value="1"/>
</dbReference>
<dbReference type="InterPro" id="IPR034660">
    <property type="entry name" value="DinB/YfiT-like"/>
</dbReference>
<dbReference type="InterPro" id="IPR007837">
    <property type="entry name" value="DinB"/>
</dbReference>
<dbReference type="STRING" id="1293045.H663_09085"/>
<accession>A0A2T7UAF9</accession>
<proteinExistence type="inferred from homology"/>
<feature type="binding site" evidence="3">
    <location>
        <position position="142"/>
    </location>
    <ligand>
        <name>a divalent metal cation</name>
        <dbReference type="ChEBI" id="CHEBI:60240"/>
    </ligand>
</feature>
<dbReference type="PANTHER" id="PTHR37302:SF1">
    <property type="entry name" value="PROTEIN DINB"/>
    <property type="match status" value="1"/>
</dbReference>
<keyword evidence="2 3" id="KW-0479">Metal-binding</keyword>
<evidence type="ECO:0000256" key="1">
    <source>
        <dbReference type="ARBA" id="ARBA00008635"/>
    </source>
</evidence>
<dbReference type="OrthoDB" id="9807509at2"/>
<dbReference type="RefSeq" id="WP_053172358.1">
    <property type="nucleotide sequence ID" value="NZ_LFYT02000025.1"/>
</dbReference>
<protein>
    <submittedName>
        <fullName evidence="4">Damage-inducible protein DinB</fullName>
    </submittedName>
</protein>
<dbReference type="EMBL" id="LFYT02000025">
    <property type="protein sequence ID" value="PVE41696.1"/>
    <property type="molecule type" value="Genomic_DNA"/>
</dbReference>
<dbReference type="Gene3D" id="1.20.120.450">
    <property type="entry name" value="dinb family like domain"/>
    <property type="match status" value="1"/>
</dbReference>
<dbReference type="Pfam" id="PF05163">
    <property type="entry name" value="DinB"/>
    <property type="match status" value="1"/>
</dbReference>
<sequence length="176" mass="19793">MATVNNSSTWHTHFSRLARYHVWATHRLLEAVSPVPDQDYRRDVGLFFKSIHGTLNHMLVAEHLLWYARFAKGASPVLALDAEIEPERERLAQALKGGSANWTSLIASWSAERFDSLLDYQTSKGVPQSLPFAATLAHVFNHATHHRGQITAALTAMGQPCPELDMVYCLQEESRK</sequence>
<evidence type="ECO:0000256" key="3">
    <source>
        <dbReference type="PIRSR" id="PIRSR607837-1"/>
    </source>
</evidence>
<dbReference type="SUPFAM" id="SSF109854">
    <property type="entry name" value="DinB/YfiT-like putative metalloenzymes"/>
    <property type="match status" value="1"/>
</dbReference>
<reference evidence="4" key="1">
    <citation type="submission" date="2017-04" db="EMBL/GenBank/DDBJ databases">
        <title>Unexpected and diverse lifestyles within the genus Limnohabitans.</title>
        <authorList>
            <person name="Kasalicky V."/>
            <person name="Mehrshad M."/>
            <person name="Andrei S.-A."/>
            <person name="Salcher M."/>
            <person name="Kratochvilova H."/>
            <person name="Simek K."/>
            <person name="Ghai R."/>
        </authorList>
    </citation>
    <scope>NUCLEOTIDE SEQUENCE [LARGE SCALE GENOMIC DNA]</scope>
    <source>
        <strain evidence="4">II-D5</strain>
    </source>
</reference>
<evidence type="ECO:0000256" key="2">
    <source>
        <dbReference type="ARBA" id="ARBA00022723"/>
    </source>
</evidence>
<gene>
    <name evidence="4" type="ORF">H663_015945</name>
</gene>